<dbReference type="eggNOG" id="ENOG50330G5">
    <property type="taxonomic scope" value="Bacteria"/>
</dbReference>
<organism evidence="3 4">
    <name type="scientific">Paenarthrobacter aurescens (strain TC1)</name>
    <dbReference type="NCBI Taxonomy" id="290340"/>
    <lineage>
        <taxon>Bacteria</taxon>
        <taxon>Bacillati</taxon>
        <taxon>Actinomycetota</taxon>
        <taxon>Actinomycetes</taxon>
        <taxon>Micrococcales</taxon>
        <taxon>Micrococcaceae</taxon>
        <taxon>Paenarthrobacter</taxon>
    </lineage>
</organism>
<dbReference type="EMBL" id="CP000474">
    <property type="protein sequence ID" value="ABM07159.1"/>
    <property type="molecule type" value="Genomic_DNA"/>
</dbReference>
<proteinExistence type="predicted"/>
<dbReference type="STRING" id="290340.AAur_0782"/>
<sequence length="233" mass="23035">MAELTRIRAGARLVPMWTQRIKTGLVTTTAAAALLLLAACGPSPSPSGTSSAPPTSSTPTSSTPSASATSSPPSATATATPSPSATATSAAPAAPGLCKAASLTAATDATGGGAAGSIYEKLILTNSGSAPCILEGFAGVSLTADANGEPIGEPATRETTTPVTKIELAPGKSAWAEIRYTQAGNYGDCTKVAAAGFRIYPPNDTASLFIPEPHDACSNAGIKLLTITAFQAV</sequence>
<evidence type="ECO:0000259" key="2">
    <source>
        <dbReference type="Pfam" id="PF14016"/>
    </source>
</evidence>
<accession>A1R2X0</accession>
<keyword evidence="4" id="KW-1185">Reference proteome</keyword>
<dbReference type="InterPro" id="IPR025326">
    <property type="entry name" value="DUF4232"/>
</dbReference>
<dbReference type="Pfam" id="PF14016">
    <property type="entry name" value="DUF4232"/>
    <property type="match status" value="1"/>
</dbReference>
<gene>
    <name evidence="3" type="ordered locus">AAur_0782</name>
</gene>
<protein>
    <recommendedName>
        <fullName evidence="2">DUF4232 domain-containing protein</fullName>
    </recommendedName>
</protein>
<evidence type="ECO:0000256" key="1">
    <source>
        <dbReference type="SAM" id="MobiDB-lite"/>
    </source>
</evidence>
<name>A1R2X0_PAEAT</name>
<evidence type="ECO:0000313" key="4">
    <source>
        <dbReference type="Proteomes" id="UP000000637"/>
    </source>
</evidence>
<dbReference type="AlphaFoldDB" id="A1R2X0"/>
<dbReference type="Proteomes" id="UP000000637">
    <property type="component" value="Chromosome"/>
</dbReference>
<feature type="region of interest" description="Disordered" evidence="1">
    <location>
        <begin position="43"/>
        <end position="90"/>
    </location>
</feature>
<evidence type="ECO:0000313" key="3">
    <source>
        <dbReference type="EMBL" id="ABM07159.1"/>
    </source>
</evidence>
<dbReference type="KEGG" id="aau:AAur_0782"/>
<reference evidence="3 4" key="1">
    <citation type="journal article" date="2006" name="PLoS Genet.">
        <title>Secrets of soil survival revealed by the genome sequence of Arthrobacter aurescens TC1.</title>
        <authorList>
            <person name="Mongodin E.F."/>
            <person name="Shapir N."/>
            <person name="Daugherty S.C."/>
            <person name="DeBoy R.T."/>
            <person name="Emerson J.B."/>
            <person name="Shvartzbeyn A."/>
            <person name="Radune D."/>
            <person name="Vamathevan J."/>
            <person name="Riggs F."/>
            <person name="Grinberg V."/>
            <person name="Khouri H."/>
            <person name="Wackett L.P."/>
            <person name="Nelson K.E."/>
            <person name="Sadowsky M.J."/>
        </authorList>
    </citation>
    <scope>NUCLEOTIDE SEQUENCE [LARGE SCALE GENOMIC DNA]</scope>
    <source>
        <strain evidence="3 4">TC1</strain>
    </source>
</reference>
<feature type="domain" description="DUF4232" evidence="2">
    <location>
        <begin position="98"/>
        <end position="231"/>
    </location>
</feature>
<dbReference type="HOGENOM" id="CLU_079632_3_0_11"/>